<evidence type="ECO:0000313" key="2">
    <source>
        <dbReference type="Proteomes" id="UP000053586"/>
    </source>
</evidence>
<dbReference type="EMBL" id="BAET01000002">
    <property type="protein sequence ID" value="GAB54300.1"/>
    <property type="molecule type" value="Genomic_DNA"/>
</dbReference>
<gene>
    <name evidence="1" type="ORF">GPUN_0146</name>
</gene>
<accession>H5T7M3</accession>
<reference evidence="1 2" key="1">
    <citation type="journal article" date="2012" name="J. Bacteriol.">
        <title>Genome sequence of proteorhodopsin-containing sea ice bacterium Glaciecola punicea ACAM 611T.</title>
        <authorList>
            <person name="Qin Q.-L."/>
            <person name="Xie B.-B."/>
            <person name="Shu Y.-L."/>
            <person name="Rong J.-C."/>
            <person name="Zhao D.-L."/>
            <person name="Zhang X.-Y."/>
            <person name="Chen X.-L."/>
            <person name="Zhou B.-C."/>
            <person name="Zhanga Y.-Z."/>
        </authorList>
    </citation>
    <scope>NUCLEOTIDE SEQUENCE [LARGE SCALE GENOMIC DNA]</scope>
    <source>
        <strain evidence="1 2">ACAM 611</strain>
    </source>
</reference>
<dbReference type="Proteomes" id="UP000053586">
    <property type="component" value="Unassembled WGS sequence"/>
</dbReference>
<protein>
    <submittedName>
        <fullName evidence="1">Uncharacterized protein</fullName>
    </submittedName>
</protein>
<keyword evidence="2" id="KW-1185">Reference proteome</keyword>
<comment type="caution">
    <text evidence="1">The sequence shown here is derived from an EMBL/GenBank/DDBJ whole genome shotgun (WGS) entry which is preliminary data.</text>
</comment>
<name>H5T7M3_9ALTE</name>
<sequence>MCLALKNFVNKSYIYTDNLQFSLNYLTSVQQNIDLVRKSQLYYGLMLQIIMFEG</sequence>
<reference evidence="1 2" key="2">
    <citation type="journal article" date="2017" name="Antonie Van Leeuwenhoek">
        <title>Rhizobium rhizosphaerae sp. nov., a novel species isolated from rice rhizosphere.</title>
        <authorList>
            <person name="Zhao J.J."/>
            <person name="Zhang J."/>
            <person name="Zhang R.J."/>
            <person name="Zhang C.W."/>
            <person name="Yin H.Q."/>
            <person name="Zhang X.X."/>
        </authorList>
    </citation>
    <scope>NUCLEOTIDE SEQUENCE [LARGE SCALE GENOMIC DNA]</scope>
    <source>
        <strain evidence="1 2">ACAM 611</strain>
    </source>
</reference>
<evidence type="ECO:0000313" key="1">
    <source>
        <dbReference type="EMBL" id="GAB54300.1"/>
    </source>
</evidence>
<dbReference type="AlphaFoldDB" id="H5T7M3"/>
<proteinExistence type="predicted"/>
<organism evidence="1 2">
    <name type="scientific">Glaciecola punicea ACAM 611</name>
    <dbReference type="NCBI Taxonomy" id="1121923"/>
    <lineage>
        <taxon>Bacteria</taxon>
        <taxon>Pseudomonadati</taxon>
        <taxon>Pseudomonadota</taxon>
        <taxon>Gammaproteobacteria</taxon>
        <taxon>Alteromonadales</taxon>
        <taxon>Alteromonadaceae</taxon>
        <taxon>Glaciecola</taxon>
    </lineage>
</organism>